<dbReference type="AlphaFoldDB" id="A0AAD4MAK4"/>
<organism evidence="2 3">
    <name type="scientific">Multifurca ochricompacta</name>
    <dbReference type="NCBI Taxonomy" id="376703"/>
    <lineage>
        <taxon>Eukaryota</taxon>
        <taxon>Fungi</taxon>
        <taxon>Dikarya</taxon>
        <taxon>Basidiomycota</taxon>
        <taxon>Agaricomycotina</taxon>
        <taxon>Agaricomycetes</taxon>
        <taxon>Russulales</taxon>
        <taxon>Russulaceae</taxon>
        <taxon>Multifurca</taxon>
    </lineage>
</organism>
<evidence type="ECO:0000313" key="3">
    <source>
        <dbReference type="Proteomes" id="UP001203297"/>
    </source>
</evidence>
<dbReference type="PANTHER" id="PTHR13304:SF0">
    <property type="entry name" value="GLYCOSYLPHOSPHATIDYLINOSITOL ANCHOR ATTACHMENT 1 PROTEIN"/>
    <property type="match status" value="1"/>
</dbReference>
<dbReference type="Proteomes" id="UP001203297">
    <property type="component" value="Unassembled WGS sequence"/>
</dbReference>
<dbReference type="InterPro" id="IPR007246">
    <property type="entry name" value="Gaa1"/>
</dbReference>
<comment type="caution">
    <text evidence="2">The sequence shown here is derived from an EMBL/GenBank/DDBJ whole genome shotgun (WGS) entry which is preliminary data.</text>
</comment>
<accession>A0AAD4MAK4</accession>
<proteinExistence type="predicted"/>
<evidence type="ECO:0000256" key="1">
    <source>
        <dbReference type="SAM" id="Phobius"/>
    </source>
</evidence>
<protein>
    <submittedName>
        <fullName evidence="2">Uncharacterized protein</fullName>
    </submittedName>
</protein>
<dbReference type="EMBL" id="WTXG01000003">
    <property type="protein sequence ID" value="KAI0306324.1"/>
    <property type="molecule type" value="Genomic_DNA"/>
</dbReference>
<dbReference type="GO" id="GO:0016255">
    <property type="term" value="P:attachment of GPI anchor to protein"/>
    <property type="evidence" value="ECO:0007669"/>
    <property type="project" value="TreeGrafter"/>
</dbReference>
<keyword evidence="1" id="KW-1133">Transmembrane helix</keyword>
<reference evidence="2" key="1">
    <citation type="journal article" date="2022" name="New Phytol.">
        <title>Evolutionary transition to the ectomycorrhizal habit in the genomes of a hyperdiverse lineage of mushroom-forming fungi.</title>
        <authorList>
            <person name="Looney B."/>
            <person name="Miyauchi S."/>
            <person name="Morin E."/>
            <person name="Drula E."/>
            <person name="Courty P.E."/>
            <person name="Kohler A."/>
            <person name="Kuo A."/>
            <person name="LaButti K."/>
            <person name="Pangilinan J."/>
            <person name="Lipzen A."/>
            <person name="Riley R."/>
            <person name="Andreopoulos W."/>
            <person name="He G."/>
            <person name="Johnson J."/>
            <person name="Nolan M."/>
            <person name="Tritt A."/>
            <person name="Barry K.W."/>
            <person name="Grigoriev I.V."/>
            <person name="Nagy L.G."/>
            <person name="Hibbett D."/>
            <person name="Henrissat B."/>
            <person name="Matheny P.B."/>
            <person name="Labbe J."/>
            <person name="Martin F.M."/>
        </authorList>
    </citation>
    <scope>NUCLEOTIDE SEQUENCE</scope>
    <source>
        <strain evidence="2">BPL690</strain>
    </source>
</reference>
<feature type="transmembrane region" description="Helical" evidence="1">
    <location>
        <begin position="43"/>
        <end position="65"/>
    </location>
</feature>
<sequence>MSSEPPSGQASTSTNGLRDRIKRVLSSRDNASRIRKRKKVAKLVWQYLHVLRLSLLVAGYLWLLVLPLSWLGERTYIDENALQPSQVKTYWNWEDTQRADRFLEDVTSLLNRNSSSAERATFFAIELAKFGIPSSTQRYSIQTARGVGLLHYRFH</sequence>
<keyword evidence="1" id="KW-0812">Transmembrane</keyword>
<name>A0AAD4MAK4_9AGAM</name>
<evidence type="ECO:0000313" key="2">
    <source>
        <dbReference type="EMBL" id="KAI0306324.1"/>
    </source>
</evidence>
<keyword evidence="1" id="KW-0472">Membrane</keyword>
<gene>
    <name evidence="2" type="ORF">B0F90DRAFT_735597</name>
</gene>
<dbReference type="PANTHER" id="PTHR13304">
    <property type="entry name" value="GLYCOSYLPHOSPHATIDYLINOSITOL ANCHOR ATTACHMENT 1 PROTEIN"/>
    <property type="match status" value="1"/>
</dbReference>
<keyword evidence="3" id="KW-1185">Reference proteome</keyword>
<dbReference type="GO" id="GO:0042765">
    <property type="term" value="C:GPI-anchor transamidase complex"/>
    <property type="evidence" value="ECO:0007669"/>
    <property type="project" value="InterPro"/>
</dbReference>